<dbReference type="CDD" id="cd00495">
    <property type="entry name" value="Ribosomal_L25_TL5_CTC"/>
    <property type="match status" value="1"/>
</dbReference>
<dbReference type="InterPro" id="IPR037121">
    <property type="entry name" value="Ribosomal_bL25_C"/>
</dbReference>
<evidence type="ECO:0000313" key="10">
    <source>
        <dbReference type="Proteomes" id="UP000215405"/>
    </source>
</evidence>
<evidence type="ECO:0000313" key="9">
    <source>
        <dbReference type="EMBL" id="OXT00548.1"/>
    </source>
</evidence>
<dbReference type="HAMAP" id="MF_01334">
    <property type="entry name" value="Ribosomal_bL25_CTC"/>
    <property type="match status" value="1"/>
</dbReference>
<dbReference type="NCBIfam" id="NF004612">
    <property type="entry name" value="PRK05943.1"/>
    <property type="match status" value="1"/>
</dbReference>
<reference evidence="10" key="1">
    <citation type="journal article" date="2017" name="Int. J. Syst. Evol. Microbiol.">
        <title>Notoacmeibacter marinus gen. nov., sp. nov., isolated from the gut of a limpet and proposal of Notoacmeibacteraceae fam. nov. in the order Rhizobiales of the class Alphaproteobacteria.</title>
        <authorList>
            <person name="Huang Z."/>
            <person name="Guo F."/>
            <person name="Lai Q."/>
        </authorList>
    </citation>
    <scope>NUCLEOTIDE SEQUENCE [LARGE SCALE GENOMIC DNA]</scope>
    <source>
        <strain evidence="10">XMTR2A4</strain>
    </source>
</reference>
<evidence type="ECO:0000256" key="3">
    <source>
        <dbReference type="ARBA" id="ARBA00022980"/>
    </source>
</evidence>
<protein>
    <recommendedName>
        <fullName evidence="5">Large ribosomal subunit protein bL25</fullName>
    </recommendedName>
    <alternativeName>
        <fullName evidence="5">General stress protein CTC</fullName>
    </alternativeName>
</protein>
<comment type="caution">
    <text evidence="9">The sequence shown here is derived from an EMBL/GenBank/DDBJ whole genome shotgun (WGS) entry which is preliminary data.</text>
</comment>
<comment type="function">
    <text evidence="5">This is one of the proteins that binds to the 5S RNA in the ribosome where it forms part of the central protuberance.</text>
</comment>
<feature type="compositionally biased region" description="Acidic residues" evidence="6">
    <location>
        <begin position="206"/>
        <end position="216"/>
    </location>
</feature>
<keyword evidence="4 5" id="KW-0687">Ribonucleoprotein</keyword>
<dbReference type="InterPro" id="IPR029751">
    <property type="entry name" value="Ribosomal_L25_dom"/>
</dbReference>
<dbReference type="InterPro" id="IPR001021">
    <property type="entry name" value="Ribosomal_bL25_long"/>
</dbReference>
<dbReference type="Pfam" id="PF01386">
    <property type="entry name" value="Ribosomal_L25p"/>
    <property type="match status" value="1"/>
</dbReference>
<dbReference type="NCBIfam" id="TIGR00731">
    <property type="entry name" value="bL25_bact_ctc"/>
    <property type="match status" value="1"/>
</dbReference>
<evidence type="ECO:0000256" key="6">
    <source>
        <dbReference type="SAM" id="MobiDB-lite"/>
    </source>
</evidence>
<dbReference type="AlphaFoldDB" id="A0A231UX84"/>
<evidence type="ECO:0000256" key="2">
    <source>
        <dbReference type="ARBA" id="ARBA00022884"/>
    </source>
</evidence>
<dbReference type="RefSeq" id="WP_094077373.1">
    <property type="nucleotide sequence ID" value="NZ_NBYO01000002.1"/>
</dbReference>
<dbReference type="GO" id="GO:0006412">
    <property type="term" value="P:translation"/>
    <property type="evidence" value="ECO:0007669"/>
    <property type="project" value="UniProtKB-UniRule"/>
</dbReference>
<feature type="domain" description="Large ribosomal subunit protein bL25 beta" evidence="8">
    <location>
        <begin position="136"/>
        <end position="199"/>
    </location>
</feature>
<keyword evidence="3 5" id="KW-0689">Ribosomal protein</keyword>
<gene>
    <name evidence="5" type="primary">rplY</name>
    <name evidence="5" type="synonym">ctc</name>
    <name evidence="9" type="ORF">B7H23_10590</name>
</gene>
<dbReference type="Pfam" id="PF14693">
    <property type="entry name" value="Ribosomal_TL5_C"/>
    <property type="match status" value="1"/>
</dbReference>
<evidence type="ECO:0000256" key="4">
    <source>
        <dbReference type="ARBA" id="ARBA00023274"/>
    </source>
</evidence>
<name>A0A231UX84_9HYPH</name>
<dbReference type="PANTHER" id="PTHR33284">
    <property type="entry name" value="RIBOSOMAL PROTEIN L25/GLN-TRNA SYNTHETASE, ANTI-CODON-BINDING DOMAIN-CONTAINING PROTEIN"/>
    <property type="match status" value="1"/>
</dbReference>
<evidence type="ECO:0000256" key="5">
    <source>
        <dbReference type="HAMAP-Rule" id="MF_01334"/>
    </source>
</evidence>
<sequence>MSESYELAAERRERVGKGSARALRRENKIPAVIYGDKKDPLSIALPYKDVHLKATTPGFLTTIATIDVDGEKIQVLPKDFQVDVVKDFTMHVDFLRVGKNTQVTVAIPVHFINEEQSPGLHPTASEDENGDPIVPGVLNVVRHEVEVVCAATSIPDALELDLAGAEMGASLHISSVKLPKGVEPTITDRDFTIATIAAADSLASQSDDEEVTETEVIEQNVDTVEGEESATEEAGTDRPDQD</sequence>
<accession>A0A231UX84</accession>
<dbReference type="GO" id="GO:0008097">
    <property type="term" value="F:5S rRNA binding"/>
    <property type="evidence" value="ECO:0007669"/>
    <property type="project" value="InterPro"/>
</dbReference>
<dbReference type="InterPro" id="IPR020056">
    <property type="entry name" value="Rbsml_bL25/Gln-tRNA_synth_N"/>
</dbReference>
<dbReference type="GO" id="GO:0022625">
    <property type="term" value="C:cytosolic large ribosomal subunit"/>
    <property type="evidence" value="ECO:0007669"/>
    <property type="project" value="TreeGrafter"/>
</dbReference>
<dbReference type="Gene3D" id="2.40.240.10">
    <property type="entry name" value="Ribosomal Protein L25, Chain P"/>
    <property type="match status" value="1"/>
</dbReference>
<dbReference type="PANTHER" id="PTHR33284:SF1">
    <property type="entry name" value="RIBOSOMAL PROTEIN L25_GLN-TRNA SYNTHETASE, ANTI-CODON-BINDING DOMAIN-CONTAINING PROTEIN"/>
    <property type="match status" value="1"/>
</dbReference>
<dbReference type="EMBL" id="NBYO01000002">
    <property type="protein sequence ID" value="OXT00548.1"/>
    <property type="molecule type" value="Genomic_DNA"/>
</dbReference>
<feature type="region of interest" description="Disordered" evidence="6">
    <location>
        <begin position="201"/>
        <end position="242"/>
    </location>
</feature>
<keyword evidence="2 5" id="KW-0694">RNA-binding</keyword>
<evidence type="ECO:0000259" key="8">
    <source>
        <dbReference type="Pfam" id="PF14693"/>
    </source>
</evidence>
<evidence type="ECO:0000259" key="7">
    <source>
        <dbReference type="Pfam" id="PF01386"/>
    </source>
</evidence>
<comment type="similarity">
    <text evidence="5">Belongs to the bacterial ribosomal protein bL25 family. CTC subfamily.</text>
</comment>
<dbReference type="Proteomes" id="UP000215405">
    <property type="component" value="Unassembled WGS sequence"/>
</dbReference>
<dbReference type="InterPro" id="IPR020930">
    <property type="entry name" value="Ribosomal_uL5_bac-type"/>
</dbReference>
<dbReference type="InterPro" id="IPR011035">
    <property type="entry name" value="Ribosomal_bL25/Gln-tRNA_synth"/>
</dbReference>
<organism evidence="9 10">
    <name type="scientific">Notoacmeibacter marinus</name>
    <dbReference type="NCBI Taxonomy" id="1876515"/>
    <lineage>
        <taxon>Bacteria</taxon>
        <taxon>Pseudomonadati</taxon>
        <taxon>Pseudomonadota</taxon>
        <taxon>Alphaproteobacteria</taxon>
        <taxon>Hyphomicrobiales</taxon>
        <taxon>Notoacmeibacteraceae</taxon>
        <taxon>Notoacmeibacter</taxon>
    </lineage>
</organism>
<dbReference type="SUPFAM" id="SSF50715">
    <property type="entry name" value="Ribosomal protein L25-like"/>
    <property type="match status" value="1"/>
</dbReference>
<comment type="subunit">
    <text evidence="5">Part of the 50S ribosomal subunit; part of the 5S rRNA/L5/L18/L25 subcomplex. Contacts the 5S rRNA. Binds to the 5S rRNA independently of L5 and L18.</text>
</comment>
<keyword evidence="1 5" id="KW-0699">rRNA-binding</keyword>
<dbReference type="InterPro" id="IPR020057">
    <property type="entry name" value="Ribosomal_bL25_b-dom"/>
</dbReference>
<evidence type="ECO:0000256" key="1">
    <source>
        <dbReference type="ARBA" id="ARBA00022730"/>
    </source>
</evidence>
<dbReference type="NCBIfam" id="NF004128">
    <property type="entry name" value="PRK05618.1-2"/>
    <property type="match status" value="1"/>
</dbReference>
<dbReference type="Gene3D" id="2.170.120.20">
    <property type="entry name" value="Ribosomal protein L25, beta domain"/>
    <property type="match status" value="1"/>
</dbReference>
<keyword evidence="10" id="KW-1185">Reference proteome</keyword>
<feature type="domain" description="Large ribosomal subunit protein bL25 L25" evidence="7">
    <location>
        <begin position="7"/>
        <end position="94"/>
    </location>
</feature>
<dbReference type="GO" id="GO:0003735">
    <property type="term" value="F:structural constituent of ribosome"/>
    <property type="evidence" value="ECO:0007669"/>
    <property type="project" value="InterPro"/>
</dbReference>
<proteinExistence type="inferred from homology"/>